<gene>
    <name evidence="1" type="ORF">PABY_24480</name>
</gene>
<protein>
    <submittedName>
        <fullName evidence="1">Uncharacterized protein</fullName>
    </submittedName>
</protein>
<dbReference type="Proteomes" id="UP001341135">
    <property type="component" value="Chromosome"/>
</dbReference>
<name>A0ABN6ZW81_9CREN</name>
<accession>A0ABN6ZW81</accession>
<dbReference type="EMBL" id="AP028907">
    <property type="protein sequence ID" value="BES82881.1"/>
    <property type="molecule type" value="Genomic_DNA"/>
</dbReference>
<evidence type="ECO:0000313" key="1">
    <source>
        <dbReference type="EMBL" id="BES82881.1"/>
    </source>
</evidence>
<sequence>MRANYVEEFPGDSQESSIREKLAPAGYAYTPFAPKGGRPAPCLRGLPVGCGSGGYAAFPPQRLQGRGVRCS</sequence>
<proteinExistence type="predicted"/>
<organism evidence="1 2">
    <name type="scientific">Pyrodictium abyssi</name>
    <dbReference type="NCBI Taxonomy" id="54256"/>
    <lineage>
        <taxon>Archaea</taxon>
        <taxon>Thermoproteota</taxon>
        <taxon>Thermoprotei</taxon>
        <taxon>Desulfurococcales</taxon>
        <taxon>Pyrodictiaceae</taxon>
        <taxon>Pyrodictium</taxon>
    </lineage>
</organism>
<evidence type="ECO:0000313" key="2">
    <source>
        <dbReference type="Proteomes" id="UP001341135"/>
    </source>
</evidence>
<reference evidence="1 2" key="1">
    <citation type="submission" date="2023-09" db="EMBL/GenBank/DDBJ databases">
        <title>Pyrofollis japonicus gen. nov. sp. nov., a novel member of the family Pyrodictiaceae isolated from the Iheya North hydrothermal field.</title>
        <authorList>
            <person name="Miyazaki U."/>
            <person name="Sanari M."/>
            <person name="Tame A."/>
            <person name="Kitajima M."/>
            <person name="Okamoto A."/>
            <person name="Sawayama S."/>
            <person name="Miyazaki J."/>
            <person name="Takai K."/>
            <person name="Nakagawa S."/>
        </authorList>
    </citation>
    <scope>NUCLEOTIDE SEQUENCE [LARGE SCALE GENOMIC DNA]</scope>
    <source>
        <strain evidence="1 2">AV2</strain>
    </source>
</reference>
<keyword evidence="2" id="KW-1185">Reference proteome</keyword>